<protein>
    <recommendedName>
        <fullName evidence="3">Reverse transcriptase domain-containing protein</fullName>
    </recommendedName>
</protein>
<dbReference type="EMBL" id="CAICTM010000300">
    <property type="protein sequence ID" value="CAB9507309.1"/>
    <property type="molecule type" value="Genomic_DNA"/>
</dbReference>
<organism evidence="1 2">
    <name type="scientific">Seminavis robusta</name>
    <dbReference type="NCBI Taxonomy" id="568900"/>
    <lineage>
        <taxon>Eukaryota</taxon>
        <taxon>Sar</taxon>
        <taxon>Stramenopiles</taxon>
        <taxon>Ochrophyta</taxon>
        <taxon>Bacillariophyta</taxon>
        <taxon>Bacillariophyceae</taxon>
        <taxon>Bacillariophycidae</taxon>
        <taxon>Naviculales</taxon>
        <taxon>Naviculaceae</taxon>
        <taxon>Seminavis</taxon>
    </lineage>
</organism>
<reference evidence="1" key="1">
    <citation type="submission" date="2020-06" db="EMBL/GenBank/DDBJ databases">
        <authorList>
            <consortium name="Plant Systems Biology data submission"/>
        </authorList>
    </citation>
    <scope>NUCLEOTIDE SEQUENCE</scope>
    <source>
        <strain evidence="1">D6</strain>
    </source>
</reference>
<evidence type="ECO:0008006" key="3">
    <source>
        <dbReference type="Google" id="ProtNLM"/>
    </source>
</evidence>
<dbReference type="Proteomes" id="UP001153069">
    <property type="component" value="Unassembled WGS sequence"/>
</dbReference>
<name>A0A9N8DRJ6_9STRA</name>
<comment type="caution">
    <text evidence="1">The sequence shown here is derived from an EMBL/GenBank/DDBJ whole genome shotgun (WGS) entry which is preliminary data.</text>
</comment>
<dbReference type="Gene3D" id="3.30.70.270">
    <property type="match status" value="2"/>
</dbReference>
<dbReference type="InterPro" id="IPR051320">
    <property type="entry name" value="Viral_Replic_Matur_Polypro"/>
</dbReference>
<dbReference type="AlphaFoldDB" id="A0A9N8DRJ6"/>
<dbReference type="InterPro" id="IPR043502">
    <property type="entry name" value="DNA/RNA_pol_sf"/>
</dbReference>
<dbReference type="InterPro" id="IPR043128">
    <property type="entry name" value="Rev_trsase/Diguanyl_cyclase"/>
</dbReference>
<proteinExistence type="predicted"/>
<keyword evidence="2" id="KW-1185">Reference proteome</keyword>
<dbReference type="SUPFAM" id="SSF56672">
    <property type="entry name" value="DNA/RNA polymerases"/>
    <property type="match status" value="1"/>
</dbReference>
<sequence length="204" mass="23937">MEKQSRYAHVISFGYQYQRLPTGCCQSTDYAQRSMEDVLHDIEEVEVGCLAESWQQHIKHLDCILPCLQANNFTINPLKCEWAVQETDFLGLWLTPTGIKPWKKKIDTILELERPTNLRELRSFVGAVNFYKDTYPQQSHMLDPLHRLTSITNSKKFEWLPEHTKAFEQMKAKLARFHMRQMHEAIWEPEIKPPLAPKRGAPSR</sequence>
<accession>A0A9N8DRJ6</accession>
<dbReference type="PANTHER" id="PTHR33064">
    <property type="entry name" value="POL PROTEIN"/>
    <property type="match status" value="1"/>
</dbReference>
<dbReference type="PANTHER" id="PTHR33064:SF37">
    <property type="entry name" value="RIBONUCLEASE H"/>
    <property type="match status" value="1"/>
</dbReference>
<dbReference type="OrthoDB" id="121648at2759"/>
<evidence type="ECO:0000313" key="2">
    <source>
        <dbReference type="Proteomes" id="UP001153069"/>
    </source>
</evidence>
<evidence type="ECO:0000313" key="1">
    <source>
        <dbReference type="EMBL" id="CAB9507309.1"/>
    </source>
</evidence>
<gene>
    <name evidence="1" type="ORF">SEMRO_301_G111841.1</name>
</gene>